<dbReference type="EMBL" id="CAMXCT030000668">
    <property type="protein sequence ID" value="CAL4769206.1"/>
    <property type="molecule type" value="Genomic_DNA"/>
</dbReference>
<sequence length="558" mass="62737">MATWTSLTGFLFYNVLPTIMMNWMTFLIIAILLVVFALFKERILLGLAGDRKFHGDVLSCMKGALGVACCSCGWKTWCAPCLGCCHCLELPFSHAGCCRCGGAATCQEAVLNFQDAVQKVLGLSPRTLIISKVVVGDLPLEEDGDFYFSIDCGVSPEQRSSVEESDGYAVQFADNMLCKVRDSHFEQPVNISIWRLHFMAPTKLCEVFLTPRVLFKLLRQTETWRIAMHVCDTSAPHAHPWICFELQEHNGTYIQNQYLTLPGSRASESSITAPLTCGVSCRSASIQNLTERHASFHEFKMQRENLYDQNMKKIIKTDNIDREDDPEAHRVANGRWMKRACLGAFFLLVFIMIPRFYIMSCYQQYQWMTVAESMDKASIEDSTPWGKKITTLRGSDALWTTAELHGLWTACSKDTLGLDDDTLQESHEILQYCRPSEKAVADTCLDDKSLQPKARAMKDIIDLLESNGGVGRAVVHQLRSMDDAIHSSFPKSTPQYLFTGGFECPCSIVEFRDMKVLGLIPLHVIVDCVIWSLAIAILVLRCWCMPHRLCGIRGLPSV</sequence>
<dbReference type="Proteomes" id="UP001152797">
    <property type="component" value="Unassembled WGS sequence"/>
</dbReference>
<reference evidence="3" key="2">
    <citation type="submission" date="2024-04" db="EMBL/GenBank/DDBJ databases">
        <authorList>
            <person name="Chen Y."/>
            <person name="Shah S."/>
            <person name="Dougan E. K."/>
            <person name="Thang M."/>
            <person name="Chan C."/>
        </authorList>
    </citation>
    <scope>NUCLEOTIDE SEQUENCE [LARGE SCALE GENOMIC DNA]</scope>
</reference>
<dbReference type="AlphaFoldDB" id="A0A9P1BYN2"/>
<dbReference type="EMBL" id="CAMXCT020000668">
    <property type="protein sequence ID" value="CAL1135269.1"/>
    <property type="molecule type" value="Genomic_DNA"/>
</dbReference>
<keyword evidence="1" id="KW-0812">Transmembrane</keyword>
<proteinExistence type="predicted"/>
<dbReference type="EMBL" id="CAMXCT010000668">
    <property type="protein sequence ID" value="CAI3981894.1"/>
    <property type="molecule type" value="Genomic_DNA"/>
</dbReference>
<gene>
    <name evidence="2" type="ORF">C1SCF055_LOCUS9639</name>
</gene>
<feature type="transmembrane region" description="Helical" evidence="1">
    <location>
        <begin position="340"/>
        <end position="358"/>
    </location>
</feature>
<evidence type="ECO:0000256" key="1">
    <source>
        <dbReference type="SAM" id="Phobius"/>
    </source>
</evidence>
<keyword evidence="1" id="KW-1133">Transmembrane helix</keyword>
<reference evidence="2" key="1">
    <citation type="submission" date="2022-10" db="EMBL/GenBank/DDBJ databases">
        <authorList>
            <person name="Chen Y."/>
            <person name="Dougan E. K."/>
            <person name="Chan C."/>
            <person name="Rhodes N."/>
            <person name="Thang M."/>
        </authorList>
    </citation>
    <scope>NUCLEOTIDE SEQUENCE</scope>
</reference>
<name>A0A9P1BYN2_9DINO</name>
<feature type="transmembrane region" description="Helical" evidence="1">
    <location>
        <begin position="516"/>
        <end position="540"/>
    </location>
</feature>
<keyword evidence="4" id="KW-1185">Reference proteome</keyword>
<evidence type="ECO:0000313" key="3">
    <source>
        <dbReference type="EMBL" id="CAL1135269.1"/>
    </source>
</evidence>
<accession>A0A9P1BYN2</accession>
<comment type="caution">
    <text evidence="2">The sequence shown here is derived from an EMBL/GenBank/DDBJ whole genome shotgun (WGS) entry which is preliminary data.</text>
</comment>
<evidence type="ECO:0000313" key="4">
    <source>
        <dbReference type="Proteomes" id="UP001152797"/>
    </source>
</evidence>
<evidence type="ECO:0000313" key="2">
    <source>
        <dbReference type="EMBL" id="CAI3981894.1"/>
    </source>
</evidence>
<organism evidence="2">
    <name type="scientific">Cladocopium goreaui</name>
    <dbReference type="NCBI Taxonomy" id="2562237"/>
    <lineage>
        <taxon>Eukaryota</taxon>
        <taxon>Sar</taxon>
        <taxon>Alveolata</taxon>
        <taxon>Dinophyceae</taxon>
        <taxon>Suessiales</taxon>
        <taxon>Symbiodiniaceae</taxon>
        <taxon>Cladocopium</taxon>
    </lineage>
</organism>
<keyword evidence="1" id="KW-0472">Membrane</keyword>
<feature type="transmembrane region" description="Helical" evidence="1">
    <location>
        <begin position="20"/>
        <end position="39"/>
    </location>
</feature>
<protein>
    <submittedName>
        <fullName evidence="2">Uncharacterized protein</fullName>
    </submittedName>
</protein>